<organism evidence="2">
    <name type="scientific">uncultured organism</name>
    <dbReference type="NCBI Taxonomy" id="155900"/>
    <lineage>
        <taxon>unclassified sequences</taxon>
        <taxon>environmental samples</taxon>
    </lineage>
</organism>
<reference evidence="2" key="1">
    <citation type="submission" date="2019-06" db="EMBL/GenBank/DDBJ databases">
        <authorList>
            <person name="Murdoch R.W."/>
            <person name="Fathepure B."/>
        </authorList>
    </citation>
    <scope>NUCLEOTIDE SEQUENCE</scope>
</reference>
<feature type="domain" description="Transport-associated OB type 1" evidence="1">
    <location>
        <begin position="32"/>
        <end position="89"/>
    </location>
</feature>
<dbReference type="PANTHER" id="PTHR43875:SF1">
    <property type="entry name" value="OSMOPROTECTIVE COMPOUNDS UPTAKE ATP-BINDING PROTEIN GGTA"/>
    <property type="match status" value="1"/>
</dbReference>
<dbReference type="PANTHER" id="PTHR43875">
    <property type="entry name" value="MALTODEXTRIN IMPORT ATP-BINDING PROTEIN MSMX"/>
    <property type="match status" value="1"/>
</dbReference>
<sequence>MKPLRQHGYVGEEVMLGIRPEDIHDEPVFIESSQDTAFDANIDVAELMGAETYLYTSINDNEIIARIDSRTDISSGQQMKLALDMNKAHFFDIESELRIR</sequence>
<dbReference type="Gene3D" id="2.40.50.100">
    <property type="match status" value="1"/>
</dbReference>
<proteinExistence type="predicted"/>
<evidence type="ECO:0000313" key="2">
    <source>
        <dbReference type="EMBL" id="QEA07913.1"/>
    </source>
</evidence>
<gene>
    <name evidence="2" type="ORF">KBTEX_04279</name>
</gene>
<dbReference type="InterPro" id="IPR012340">
    <property type="entry name" value="NA-bd_OB-fold"/>
</dbReference>
<accession>A0A5B8RIL9</accession>
<evidence type="ECO:0000259" key="1">
    <source>
        <dbReference type="Pfam" id="PF03459"/>
    </source>
</evidence>
<dbReference type="AlphaFoldDB" id="A0A5B8RIL9"/>
<dbReference type="InterPro" id="IPR005116">
    <property type="entry name" value="Transp-assoc_OB_typ1"/>
</dbReference>
<dbReference type="Gene3D" id="2.40.50.140">
    <property type="entry name" value="Nucleic acid-binding proteins"/>
    <property type="match status" value="1"/>
</dbReference>
<dbReference type="InterPro" id="IPR008995">
    <property type="entry name" value="Mo/tungstate-bd_C_term_dom"/>
</dbReference>
<dbReference type="SUPFAM" id="SSF50331">
    <property type="entry name" value="MOP-like"/>
    <property type="match status" value="1"/>
</dbReference>
<dbReference type="GO" id="GO:0016887">
    <property type="term" value="F:ATP hydrolysis activity"/>
    <property type="evidence" value="ECO:0007669"/>
    <property type="project" value="InterPro"/>
</dbReference>
<name>A0A5B8RIL9_9ZZZZ</name>
<dbReference type="InterPro" id="IPR047641">
    <property type="entry name" value="ABC_transpr_MalK/UgpC-like"/>
</dbReference>
<dbReference type="EMBL" id="MN079472">
    <property type="protein sequence ID" value="QEA07913.1"/>
    <property type="molecule type" value="Genomic_DNA"/>
</dbReference>
<dbReference type="Pfam" id="PF03459">
    <property type="entry name" value="TOBE"/>
    <property type="match status" value="1"/>
</dbReference>
<protein>
    <recommendedName>
        <fullName evidence="1">Transport-associated OB type 1 domain-containing protein</fullName>
    </recommendedName>
</protein>